<gene>
    <name evidence="2" type="ORF">DRB17_07740</name>
</gene>
<dbReference type="InterPro" id="IPR038268">
    <property type="entry name" value="RHH_sf"/>
</dbReference>
<dbReference type="GO" id="GO:0016740">
    <property type="term" value="F:transferase activity"/>
    <property type="evidence" value="ECO:0007669"/>
    <property type="project" value="UniProtKB-KW"/>
</dbReference>
<sequence length="87" mass="9836">MRPGGNDGDGDRDPTRLRKHSVTIAGHRTSLSLEEAFWRELRAFAAERGQSINALIAEIDAARRGNLSGAVRVWVLERLRERARDKR</sequence>
<feature type="domain" description="Ribbon-helix-helix" evidence="1">
    <location>
        <begin position="18"/>
        <end position="78"/>
    </location>
</feature>
<name>A0A369TB67_9PROT</name>
<dbReference type="AlphaFoldDB" id="A0A369TB67"/>
<keyword evidence="3" id="KW-1185">Reference proteome</keyword>
<comment type="caution">
    <text evidence="2">The sequence shown here is derived from an EMBL/GenBank/DDBJ whole genome shotgun (WGS) entry which is preliminary data.</text>
</comment>
<evidence type="ECO:0000313" key="3">
    <source>
        <dbReference type="Proteomes" id="UP000253941"/>
    </source>
</evidence>
<dbReference type="RefSeq" id="WP_114581624.1">
    <property type="nucleotide sequence ID" value="NZ_QPMH01000005.1"/>
</dbReference>
<reference evidence="2 3" key="1">
    <citation type="submission" date="2018-07" db="EMBL/GenBank/DDBJ databases">
        <title>Venubactetium sediminum gen. nov., sp. nov., isolated from a marine solar saltern.</title>
        <authorList>
            <person name="Wang S."/>
        </authorList>
    </citation>
    <scope>NUCLEOTIDE SEQUENCE [LARGE SCALE GENOMIC DNA]</scope>
    <source>
        <strain evidence="2 3">WD2A32</strain>
    </source>
</reference>
<dbReference type="Gene3D" id="1.10.3990.20">
    <property type="entry name" value="protein bp1543"/>
    <property type="match status" value="1"/>
</dbReference>
<dbReference type="Pfam" id="PF13467">
    <property type="entry name" value="RHH_4"/>
    <property type="match status" value="1"/>
</dbReference>
<dbReference type="InterPro" id="IPR027373">
    <property type="entry name" value="RHH_dom"/>
</dbReference>
<dbReference type="EMBL" id="QPMH01000005">
    <property type="protein sequence ID" value="RDD62528.1"/>
    <property type="molecule type" value="Genomic_DNA"/>
</dbReference>
<organism evidence="2 3">
    <name type="scientific">Ferruginivarius sediminum</name>
    <dbReference type="NCBI Taxonomy" id="2661937"/>
    <lineage>
        <taxon>Bacteria</taxon>
        <taxon>Pseudomonadati</taxon>
        <taxon>Pseudomonadota</taxon>
        <taxon>Alphaproteobacteria</taxon>
        <taxon>Rhodospirillales</taxon>
        <taxon>Rhodospirillaceae</taxon>
        <taxon>Ferruginivarius</taxon>
    </lineage>
</organism>
<evidence type="ECO:0000313" key="2">
    <source>
        <dbReference type="EMBL" id="RDD62528.1"/>
    </source>
</evidence>
<protein>
    <submittedName>
        <fullName evidence="2">Aryl-sulfate sulfotransferase</fullName>
    </submittedName>
</protein>
<dbReference type="Proteomes" id="UP000253941">
    <property type="component" value="Unassembled WGS sequence"/>
</dbReference>
<proteinExistence type="predicted"/>
<accession>A0A369TB67</accession>
<keyword evidence="2" id="KW-0808">Transferase</keyword>
<evidence type="ECO:0000259" key="1">
    <source>
        <dbReference type="Pfam" id="PF13467"/>
    </source>
</evidence>